<sequence>MTKTCSNATFSKPEAPDFLAQTAGESGHGGHAADLMAFCFQVAFFPHGLICEERLPECKEIIKKL</sequence>
<comment type="caution">
    <text evidence="1">The sequence shown here is derived from an EMBL/GenBank/DDBJ whole genome shotgun (WGS) entry which is preliminary data.</text>
</comment>
<evidence type="ECO:0000313" key="2">
    <source>
        <dbReference type="Proteomes" id="UP000003019"/>
    </source>
</evidence>
<name>G4CKW7_9NEIS</name>
<dbReference type="HOGENOM" id="CLU_2845293_0_0_4"/>
<gene>
    <name evidence="1" type="ORF">HMPREF9371_2258</name>
</gene>
<dbReference type="STRING" id="1032488.HMPREF9371_2258"/>
<keyword evidence="2" id="KW-1185">Reference proteome</keyword>
<reference evidence="1 2" key="1">
    <citation type="submission" date="2011-05" db="EMBL/GenBank/DDBJ databases">
        <authorList>
            <person name="Muzny D."/>
            <person name="Qin X."/>
            <person name="Deng J."/>
            <person name="Jiang H."/>
            <person name="Liu Y."/>
            <person name="Qu J."/>
            <person name="Song X.-Z."/>
            <person name="Zhang L."/>
            <person name="Thornton R."/>
            <person name="Coyle M."/>
            <person name="Francisco L."/>
            <person name="Jackson L."/>
            <person name="Javaid M."/>
            <person name="Korchina V."/>
            <person name="Kovar C."/>
            <person name="Mata R."/>
            <person name="Mathew T."/>
            <person name="Ngo R."/>
            <person name="Nguyen L."/>
            <person name="Nguyen N."/>
            <person name="Okwuonu G."/>
            <person name="Ongeri F."/>
            <person name="Pham C."/>
            <person name="Simmons D."/>
            <person name="Wilczek-Boney K."/>
            <person name="Hale W."/>
            <person name="Jakkamsetti A."/>
            <person name="Pham P."/>
            <person name="Ruth R."/>
            <person name="San Lucas F."/>
            <person name="Warren J."/>
            <person name="Zhang J."/>
            <person name="Zhao Z."/>
            <person name="Zhou C."/>
            <person name="Zhu D."/>
            <person name="Lee S."/>
            <person name="Bess C."/>
            <person name="Blankenburg K."/>
            <person name="Forbes L."/>
            <person name="Fu Q."/>
            <person name="Gubbala S."/>
            <person name="Hirani K."/>
            <person name="Jayaseelan J.C."/>
            <person name="Lara F."/>
            <person name="Munidasa M."/>
            <person name="Palculict T."/>
            <person name="Patil S."/>
            <person name="Pu L.-L."/>
            <person name="Saada N."/>
            <person name="Tang L."/>
            <person name="Weissenberger G."/>
            <person name="Zhu Y."/>
            <person name="Hemphill L."/>
            <person name="Shang Y."/>
            <person name="Youmans B."/>
            <person name="Ayvaz T."/>
            <person name="Ross M."/>
            <person name="Santibanez J."/>
            <person name="Aqrawi P."/>
            <person name="Gross S."/>
            <person name="Joshi V."/>
            <person name="Fowler G."/>
            <person name="Nazareth L."/>
            <person name="Reid J."/>
            <person name="Worley K."/>
            <person name="Petrosino J."/>
            <person name="Highlander S."/>
            <person name="Gibbs R."/>
        </authorList>
    </citation>
    <scope>NUCLEOTIDE SEQUENCE [LARGE SCALE GENOMIC DNA]</scope>
    <source>
        <strain evidence="1 2">871</strain>
    </source>
</reference>
<dbReference type="AlphaFoldDB" id="G4CKW7"/>
<organism evidence="1 2">
    <name type="scientific">Neisseria shayeganii 871</name>
    <dbReference type="NCBI Taxonomy" id="1032488"/>
    <lineage>
        <taxon>Bacteria</taxon>
        <taxon>Pseudomonadati</taxon>
        <taxon>Pseudomonadota</taxon>
        <taxon>Betaproteobacteria</taxon>
        <taxon>Neisseriales</taxon>
        <taxon>Neisseriaceae</taxon>
        <taxon>Neisseria</taxon>
    </lineage>
</organism>
<dbReference type="Proteomes" id="UP000003019">
    <property type="component" value="Unassembled WGS sequence"/>
</dbReference>
<accession>G4CKW7</accession>
<evidence type="ECO:0000313" key="1">
    <source>
        <dbReference type="EMBL" id="EGY51532.1"/>
    </source>
</evidence>
<dbReference type="EMBL" id="AGAY01000075">
    <property type="protein sequence ID" value="EGY51532.1"/>
    <property type="molecule type" value="Genomic_DNA"/>
</dbReference>
<protein>
    <submittedName>
        <fullName evidence="1">HhH-GPD base excision DNA repair family protein</fullName>
    </submittedName>
</protein>
<proteinExistence type="predicted"/>
<dbReference type="PATRIC" id="fig|1032488.3.peg.2131"/>